<gene>
    <name evidence="2" type="ORF">C8F04DRAFT_744153</name>
</gene>
<feature type="transmembrane region" description="Helical" evidence="1">
    <location>
        <begin position="100"/>
        <end position="119"/>
    </location>
</feature>
<keyword evidence="3" id="KW-1185">Reference proteome</keyword>
<protein>
    <submittedName>
        <fullName evidence="2">Uncharacterized protein</fullName>
    </submittedName>
</protein>
<dbReference type="Proteomes" id="UP001218188">
    <property type="component" value="Unassembled WGS sequence"/>
</dbReference>
<evidence type="ECO:0000256" key="1">
    <source>
        <dbReference type="SAM" id="Phobius"/>
    </source>
</evidence>
<feature type="transmembrane region" description="Helical" evidence="1">
    <location>
        <begin position="12"/>
        <end position="36"/>
    </location>
</feature>
<keyword evidence="1" id="KW-1133">Transmembrane helix</keyword>
<feature type="transmembrane region" description="Helical" evidence="1">
    <location>
        <begin position="171"/>
        <end position="194"/>
    </location>
</feature>
<keyword evidence="1" id="KW-0472">Membrane</keyword>
<keyword evidence="1" id="KW-0812">Transmembrane</keyword>
<organism evidence="2 3">
    <name type="scientific">Mycena alexandri</name>
    <dbReference type="NCBI Taxonomy" id="1745969"/>
    <lineage>
        <taxon>Eukaryota</taxon>
        <taxon>Fungi</taxon>
        <taxon>Dikarya</taxon>
        <taxon>Basidiomycota</taxon>
        <taxon>Agaricomycotina</taxon>
        <taxon>Agaricomycetes</taxon>
        <taxon>Agaricomycetidae</taxon>
        <taxon>Agaricales</taxon>
        <taxon>Marasmiineae</taxon>
        <taxon>Mycenaceae</taxon>
        <taxon>Mycena</taxon>
    </lineage>
</organism>
<proteinExistence type="predicted"/>
<sequence length="300" mass="33654">MLNIPRISSVLATVALESFFFGVYLVVCATAVFLLLKRRAESKSANRQIVVLFGTTALFLVVTGHWMTTIYRFFFAFVTFPVEGQDPMVFYADWAQPTEVLQTAFLMAALTIPDTLMVHRLWIIWGYNKKVVIFPLCTLVGLIISSVGVTYEFSQYSAGNIDWALVADHWIIVDCVFTLCTNIYCTAFMAYRIWRTDKLIRPLGGPTIMYVLRVMVESAALAAAWGIFFIIAYGAQSNLRFLVDITPSVVGALTMLVYMRTGMGWNRAPDGPAVRPIPVSFRHSTEEKTDTAEFKLDSAV</sequence>
<feature type="transmembrane region" description="Helical" evidence="1">
    <location>
        <begin position="241"/>
        <end position="259"/>
    </location>
</feature>
<comment type="caution">
    <text evidence="2">The sequence shown here is derived from an EMBL/GenBank/DDBJ whole genome shotgun (WGS) entry which is preliminary data.</text>
</comment>
<evidence type="ECO:0000313" key="3">
    <source>
        <dbReference type="Proteomes" id="UP001218188"/>
    </source>
</evidence>
<dbReference type="AlphaFoldDB" id="A0AAD6SM77"/>
<feature type="transmembrane region" description="Helical" evidence="1">
    <location>
        <begin position="214"/>
        <end position="235"/>
    </location>
</feature>
<feature type="transmembrane region" description="Helical" evidence="1">
    <location>
        <begin position="131"/>
        <end position="151"/>
    </location>
</feature>
<feature type="transmembrane region" description="Helical" evidence="1">
    <location>
        <begin position="48"/>
        <end position="80"/>
    </location>
</feature>
<dbReference type="EMBL" id="JARJCM010000098">
    <property type="protein sequence ID" value="KAJ7029702.1"/>
    <property type="molecule type" value="Genomic_DNA"/>
</dbReference>
<reference evidence="2" key="1">
    <citation type="submission" date="2023-03" db="EMBL/GenBank/DDBJ databases">
        <title>Massive genome expansion in bonnet fungi (Mycena s.s.) driven by repeated elements and novel gene families across ecological guilds.</title>
        <authorList>
            <consortium name="Lawrence Berkeley National Laboratory"/>
            <person name="Harder C.B."/>
            <person name="Miyauchi S."/>
            <person name="Viragh M."/>
            <person name="Kuo A."/>
            <person name="Thoen E."/>
            <person name="Andreopoulos B."/>
            <person name="Lu D."/>
            <person name="Skrede I."/>
            <person name="Drula E."/>
            <person name="Henrissat B."/>
            <person name="Morin E."/>
            <person name="Kohler A."/>
            <person name="Barry K."/>
            <person name="LaButti K."/>
            <person name="Morin E."/>
            <person name="Salamov A."/>
            <person name="Lipzen A."/>
            <person name="Mereny Z."/>
            <person name="Hegedus B."/>
            <person name="Baldrian P."/>
            <person name="Stursova M."/>
            <person name="Weitz H."/>
            <person name="Taylor A."/>
            <person name="Grigoriev I.V."/>
            <person name="Nagy L.G."/>
            <person name="Martin F."/>
            <person name="Kauserud H."/>
        </authorList>
    </citation>
    <scope>NUCLEOTIDE SEQUENCE</scope>
    <source>
        <strain evidence="2">CBHHK200</strain>
    </source>
</reference>
<evidence type="ECO:0000313" key="2">
    <source>
        <dbReference type="EMBL" id="KAJ7029702.1"/>
    </source>
</evidence>
<name>A0AAD6SM77_9AGAR</name>
<accession>A0AAD6SM77</accession>